<evidence type="ECO:0000256" key="1">
    <source>
        <dbReference type="SAM" id="MobiDB-lite"/>
    </source>
</evidence>
<accession>A0ABR2SBA6</accession>
<feature type="compositionally biased region" description="Basic and acidic residues" evidence="1">
    <location>
        <begin position="35"/>
        <end position="50"/>
    </location>
</feature>
<feature type="region of interest" description="Disordered" evidence="1">
    <location>
        <begin position="24"/>
        <end position="71"/>
    </location>
</feature>
<organism evidence="2 3">
    <name type="scientific">Hibiscus sabdariffa</name>
    <name type="common">roselle</name>
    <dbReference type="NCBI Taxonomy" id="183260"/>
    <lineage>
        <taxon>Eukaryota</taxon>
        <taxon>Viridiplantae</taxon>
        <taxon>Streptophyta</taxon>
        <taxon>Embryophyta</taxon>
        <taxon>Tracheophyta</taxon>
        <taxon>Spermatophyta</taxon>
        <taxon>Magnoliopsida</taxon>
        <taxon>eudicotyledons</taxon>
        <taxon>Gunneridae</taxon>
        <taxon>Pentapetalae</taxon>
        <taxon>rosids</taxon>
        <taxon>malvids</taxon>
        <taxon>Malvales</taxon>
        <taxon>Malvaceae</taxon>
        <taxon>Malvoideae</taxon>
        <taxon>Hibiscus</taxon>
    </lineage>
</organism>
<dbReference type="EMBL" id="JBBPBN010000015">
    <property type="protein sequence ID" value="KAK9022281.1"/>
    <property type="molecule type" value="Genomic_DNA"/>
</dbReference>
<dbReference type="Proteomes" id="UP001396334">
    <property type="component" value="Unassembled WGS sequence"/>
</dbReference>
<gene>
    <name evidence="2" type="ORF">V6N11_002560</name>
</gene>
<comment type="caution">
    <text evidence="2">The sequence shown here is derived from an EMBL/GenBank/DDBJ whole genome shotgun (WGS) entry which is preliminary data.</text>
</comment>
<reference evidence="2 3" key="1">
    <citation type="journal article" date="2024" name="G3 (Bethesda)">
        <title>Genome assembly of Hibiscus sabdariffa L. provides insights into metabolisms of medicinal natural products.</title>
        <authorList>
            <person name="Kim T."/>
        </authorList>
    </citation>
    <scope>NUCLEOTIDE SEQUENCE [LARGE SCALE GENOMIC DNA]</scope>
    <source>
        <strain evidence="2">TK-2024</strain>
        <tissue evidence="2">Old leaves</tissue>
    </source>
</reference>
<keyword evidence="3" id="KW-1185">Reference proteome</keyword>
<evidence type="ECO:0000313" key="2">
    <source>
        <dbReference type="EMBL" id="KAK9022281.1"/>
    </source>
</evidence>
<protein>
    <submittedName>
        <fullName evidence="2">Uncharacterized protein</fullName>
    </submittedName>
</protein>
<evidence type="ECO:0000313" key="3">
    <source>
        <dbReference type="Proteomes" id="UP001396334"/>
    </source>
</evidence>
<name>A0ABR2SBA6_9ROSI</name>
<sequence length="71" mass="7948">MSSCTAPWMLEPHLATLYKQVAKPVSPGSEVETEQIPRDLLDVAPKEDRTWQSIDSGHVDGYRPRPGLTEE</sequence>
<proteinExistence type="predicted"/>